<dbReference type="GO" id="GO:0004519">
    <property type="term" value="F:endonuclease activity"/>
    <property type="evidence" value="ECO:0007669"/>
    <property type="project" value="UniProtKB-KW"/>
</dbReference>
<dbReference type="PANTHER" id="PTHR37984:SF8">
    <property type="entry name" value="CCHC-TYPE DOMAIN-CONTAINING PROTEIN"/>
    <property type="match status" value="1"/>
</dbReference>
<gene>
    <name evidence="2" type="ORF">M9458_053744</name>
</gene>
<comment type="caution">
    <text evidence="2">The sequence shown here is derived from an EMBL/GenBank/DDBJ whole genome shotgun (WGS) entry which is preliminary data.</text>
</comment>
<dbReference type="SUPFAM" id="SSF50630">
    <property type="entry name" value="Acid proteases"/>
    <property type="match status" value="1"/>
</dbReference>
<dbReference type="Gene3D" id="3.10.10.10">
    <property type="entry name" value="HIV Type 1 Reverse Transcriptase, subunit A, domain 1"/>
    <property type="match status" value="1"/>
</dbReference>
<keyword evidence="3" id="KW-1185">Reference proteome</keyword>
<feature type="compositionally biased region" description="Polar residues" evidence="1">
    <location>
        <begin position="636"/>
        <end position="647"/>
    </location>
</feature>
<name>A0ABD0MQC8_CIRMR</name>
<dbReference type="EMBL" id="JAMKFB020000263">
    <property type="protein sequence ID" value="KAL0150957.1"/>
    <property type="molecule type" value="Genomic_DNA"/>
</dbReference>
<proteinExistence type="predicted"/>
<protein>
    <submittedName>
        <fullName evidence="2">Uncharacterized protein</fullName>
    </submittedName>
</protein>
<feature type="region of interest" description="Disordered" evidence="1">
    <location>
        <begin position="633"/>
        <end position="663"/>
    </location>
</feature>
<dbReference type="Gene3D" id="2.40.70.10">
    <property type="entry name" value="Acid Proteases"/>
    <property type="match status" value="1"/>
</dbReference>
<dbReference type="InterPro" id="IPR043502">
    <property type="entry name" value="DNA/RNA_pol_sf"/>
</dbReference>
<evidence type="ECO:0000256" key="1">
    <source>
        <dbReference type="SAM" id="MobiDB-lite"/>
    </source>
</evidence>
<dbReference type="SUPFAM" id="SSF56672">
    <property type="entry name" value="DNA/RNA polymerases"/>
    <property type="match status" value="1"/>
</dbReference>
<reference evidence="2 3" key="1">
    <citation type="submission" date="2024-05" db="EMBL/GenBank/DDBJ databases">
        <title>Genome sequencing and assembly of Indian major carp, Cirrhinus mrigala (Hamilton, 1822).</title>
        <authorList>
            <person name="Mohindra V."/>
            <person name="Chowdhury L.M."/>
            <person name="Lal K."/>
            <person name="Jena J.K."/>
        </authorList>
    </citation>
    <scope>NUCLEOTIDE SEQUENCE [LARGE SCALE GENOMIC DNA]</scope>
    <source>
        <strain evidence="2">CM1030</strain>
        <tissue evidence="2">Blood</tissue>
    </source>
</reference>
<dbReference type="Proteomes" id="UP001529510">
    <property type="component" value="Unassembled WGS sequence"/>
</dbReference>
<dbReference type="AlphaFoldDB" id="A0ABD0MQC8"/>
<dbReference type="InterPro" id="IPR021109">
    <property type="entry name" value="Peptidase_aspartic_dom_sf"/>
</dbReference>
<dbReference type="PANTHER" id="PTHR37984">
    <property type="entry name" value="PROTEIN CBG26694"/>
    <property type="match status" value="1"/>
</dbReference>
<dbReference type="InterPro" id="IPR050951">
    <property type="entry name" value="Retrovirus_Pol_polyprotein"/>
</dbReference>
<accession>A0ABD0MQC8</accession>
<evidence type="ECO:0000313" key="2">
    <source>
        <dbReference type="EMBL" id="KAL0150957.1"/>
    </source>
</evidence>
<evidence type="ECO:0000313" key="3">
    <source>
        <dbReference type="Proteomes" id="UP001529510"/>
    </source>
</evidence>
<feature type="compositionally biased region" description="Low complexity" evidence="1">
    <location>
        <begin position="648"/>
        <end position="661"/>
    </location>
</feature>
<sequence length="686" mass="78259">MDTLKPPENLKLTGNVDSNWRSFKQQFELYMAAIGMDTKPEARKVALLLTIAGPQAIEVYNTFVFNENEDRNKLDDVLAKFTAHCSPIKNETYERYVFRSRVQQPQETFDNFLTDLRLKAKTCNFDQLSDSMIRDQIVFGIGDAKLRQRLLRETELTLQEAIKICQASELAQLHVKTFGEIMPKSMSSNTDAAIGAVSFKEKRRTFRAAKQKDGVYSCKRCGTDHHPKQCPAFGKQCAKCNETDLSDTFFVGMITYENLQESENNGCGQLSVNAQSQEDAVKNDKWVAPLQINGALVTLKLDTGAKANLISMSDIKNMTEKPKIKKKPILLKNYNGKSIDSLGICRLKVTVKEKVHHLLFSVVAEELESLLGDKACENLYLVKRVYHINHDNSAVTTSNSVDDIVQSFVDVFKGFGVLPYVYKIQLKENAQPVVHPARRVPAPLKGRLKKELDRMTTLGVIKRIQEPTDWVNSMVCVKKKNGDLRVCMDPKDLNDNIKPPTQNSESTTEEDIEIHVNLVRSPLECGMAPAEILMNRKLRTTLPSCAKRQGNVKMKQKLKQLKERQKFYYDRTTKHLQPLVRNDVVRIKDDENWSKKATVMQEVAPRSYTVKTNDGQIFRRNRRDLLRTEKEREELNQCNARSESTALSTTNDCNTDSNTETQIPDNQTFTLRRSTRHIKKPDRLNL</sequence>
<dbReference type="GO" id="GO:0016779">
    <property type="term" value="F:nucleotidyltransferase activity"/>
    <property type="evidence" value="ECO:0007669"/>
    <property type="project" value="UniProtKB-KW"/>
</dbReference>
<organism evidence="2 3">
    <name type="scientific">Cirrhinus mrigala</name>
    <name type="common">Mrigala</name>
    <dbReference type="NCBI Taxonomy" id="683832"/>
    <lineage>
        <taxon>Eukaryota</taxon>
        <taxon>Metazoa</taxon>
        <taxon>Chordata</taxon>
        <taxon>Craniata</taxon>
        <taxon>Vertebrata</taxon>
        <taxon>Euteleostomi</taxon>
        <taxon>Actinopterygii</taxon>
        <taxon>Neopterygii</taxon>
        <taxon>Teleostei</taxon>
        <taxon>Ostariophysi</taxon>
        <taxon>Cypriniformes</taxon>
        <taxon>Cyprinidae</taxon>
        <taxon>Labeoninae</taxon>
        <taxon>Labeonini</taxon>
        <taxon>Cirrhinus</taxon>
    </lineage>
</organism>